<dbReference type="InterPro" id="IPR052929">
    <property type="entry name" value="RNase_H-like_EbsB-rel"/>
</dbReference>
<dbReference type="PANTHER" id="PTHR47074">
    <property type="entry name" value="BNAC02G40300D PROTEIN"/>
    <property type="match status" value="1"/>
</dbReference>
<organism evidence="2 3">
    <name type="scientific">Dipteronia sinensis</name>
    <dbReference type="NCBI Taxonomy" id="43782"/>
    <lineage>
        <taxon>Eukaryota</taxon>
        <taxon>Viridiplantae</taxon>
        <taxon>Streptophyta</taxon>
        <taxon>Embryophyta</taxon>
        <taxon>Tracheophyta</taxon>
        <taxon>Spermatophyta</taxon>
        <taxon>Magnoliopsida</taxon>
        <taxon>eudicotyledons</taxon>
        <taxon>Gunneridae</taxon>
        <taxon>Pentapetalae</taxon>
        <taxon>rosids</taxon>
        <taxon>malvids</taxon>
        <taxon>Sapindales</taxon>
        <taxon>Sapindaceae</taxon>
        <taxon>Hippocastanoideae</taxon>
        <taxon>Acereae</taxon>
        <taxon>Dipteronia</taxon>
    </lineage>
</organism>
<dbReference type="AlphaFoldDB" id="A0AAE0EHA9"/>
<accession>A0AAE0EHA9</accession>
<dbReference type="InterPro" id="IPR044730">
    <property type="entry name" value="RNase_H-like_dom_plant"/>
</dbReference>
<feature type="domain" description="RNase H type-1" evidence="1">
    <location>
        <begin position="44"/>
        <end position="161"/>
    </location>
</feature>
<dbReference type="Gene3D" id="3.30.420.10">
    <property type="entry name" value="Ribonuclease H-like superfamily/Ribonuclease H"/>
    <property type="match status" value="1"/>
</dbReference>
<dbReference type="Pfam" id="PF13456">
    <property type="entry name" value="RVT_3"/>
    <property type="match status" value="1"/>
</dbReference>
<evidence type="ECO:0000259" key="1">
    <source>
        <dbReference type="Pfam" id="PF13456"/>
    </source>
</evidence>
<dbReference type="EMBL" id="JANJYJ010000001">
    <property type="protein sequence ID" value="KAK3228428.1"/>
    <property type="molecule type" value="Genomic_DNA"/>
</dbReference>
<dbReference type="InterPro" id="IPR002156">
    <property type="entry name" value="RNaseH_domain"/>
</dbReference>
<dbReference type="GO" id="GO:0004523">
    <property type="term" value="F:RNA-DNA hybrid ribonuclease activity"/>
    <property type="evidence" value="ECO:0007669"/>
    <property type="project" value="InterPro"/>
</dbReference>
<dbReference type="SUPFAM" id="SSF53098">
    <property type="entry name" value="Ribonuclease H-like"/>
    <property type="match status" value="1"/>
</dbReference>
<gene>
    <name evidence="2" type="ORF">Dsin_000309</name>
</gene>
<name>A0AAE0EHA9_9ROSI</name>
<evidence type="ECO:0000313" key="3">
    <source>
        <dbReference type="Proteomes" id="UP001281410"/>
    </source>
</evidence>
<proteinExistence type="predicted"/>
<reference evidence="2" key="1">
    <citation type="journal article" date="2023" name="Plant J.">
        <title>Genome sequences and population genomics provide insights into the demographic history, inbreeding, and mutation load of two 'living fossil' tree species of Dipteronia.</title>
        <authorList>
            <person name="Feng Y."/>
            <person name="Comes H.P."/>
            <person name="Chen J."/>
            <person name="Zhu S."/>
            <person name="Lu R."/>
            <person name="Zhang X."/>
            <person name="Li P."/>
            <person name="Qiu J."/>
            <person name="Olsen K.M."/>
            <person name="Qiu Y."/>
        </authorList>
    </citation>
    <scope>NUCLEOTIDE SEQUENCE</scope>
    <source>
        <strain evidence="2">NBL</strain>
    </source>
</reference>
<keyword evidence="3" id="KW-1185">Reference proteome</keyword>
<protein>
    <recommendedName>
        <fullName evidence="1">RNase H type-1 domain-containing protein</fullName>
    </recommendedName>
</protein>
<evidence type="ECO:0000313" key="2">
    <source>
        <dbReference type="EMBL" id="KAK3228428.1"/>
    </source>
</evidence>
<dbReference type="PANTHER" id="PTHR47074:SF11">
    <property type="entry name" value="REVERSE TRANSCRIPTASE-LIKE PROTEIN"/>
    <property type="match status" value="1"/>
</dbReference>
<dbReference type="Proteomes" id="UP001281410">
    <property type="component" value="Unassembled WGS sequence"/>
</dbReference>
<dbReference type="GO" id="GO:0003676">
    <property type="term" value="F:nucleic acid binding"/>
    <property type="evidence" value="ECO:0007669"/>
    <property type="project" value="InterPro"/>
</dbReference>
<dbReference type="InterPro" id="IPR036397">
    <property type="entry name" value="RNaseH_sf"/>
</dbReference>
<comment type="caution">
    <text evidence="2">The sequence shown here is derived from an EMBL/GenBank/DDBJ whole genome shotgun (WGS) entry which is preliminary data.</text>
</comment>
<dbReference type="CDD" id="cd06222">
    <property type="entry name" value="RNase_H_like"/>
    <property type="match status" value="1"/>
</dbReference>
<sequence>MVDWVRSFLSDYKECASKLISTPRERIPVDNIWRPQDIGLYKVNCDAAVNVSTCTIGIGIVIRDSTGFVLVACSQKKIVASYFAQLAETVAILKGFQFAKDCGLTPFFLESDAVVVVKWINEGSHFNLACGVILSDISKLSLEMGGISIKHIPRLTNNVANGHC</sequence>
<dbReference type="InterPro" id="IPR012337">
    <property type="entry name" value="RNaseH-like_sf"/>
</dbReference>